<feature type="compositionally biased region" description="Low complexity" evidence="1">
    <location>
        <begin position="553"/>
        <end position="608"/>
    </location>
</feature>
<feature type="compositionally biased region" description="Acidic residues" evidence="1">
    <location>
        <begin position="1092"/>
        <end position="1101"/>
    </location>
</feature>
<protein>
    <submittedName>
        <fullName evidence="2">Uncharacterized protein</fullName>
    </submittedName>
</protein>
<dbReference type="Proteomes" id="UP001383192">
    <property type="component" value="Unassembled WGS sequence"/>
</dbReference>
<feature type="region of interest" description="Disordered" evidence="1">
    <location>
        <begin position="1090"/>
        <end position="1191"/>
    </location>
</feature>
<feature type="region of interest" description="Disordered" evidence="1">
    <location>
        <begin position="74"/>
        <end position="103"/>
    </location>
</feature>
<feature type="region of interest" description="Disordered" evidence="1">
    <location>
        <begin position="864"/>
        <end position="901"/>
    </location>
</feature>
<proteinExistence type="predicted"/>
<feature type="compositionally biased region" description="Basic and acidic residues" evidence="1">
    <location>
        <begin position="495"/>
        <end position="504"/>
    </location>
</feature>
<feature type="compositionally biased region" description="Low complexity" evidence="1">
    <location>
        <begin position="1112"/>
        <end position="1154"/>
    </location>
</feature>
<feature type="region of interest" description="Disordered" evidence="1">
    <location>
        <begin position="553"/>
        <end position="715"/>
    </location>
</feature>
<sequence>MSCSSNPQPTAPAAKQKRGAKSYFNDHESVFLEGRVSEYQSITGPKGDFWDRLMGDLYHAFPYYQAAEAMLHRGEPSPHLEGNASAKAPAKKRKPKKKGKGEKPMEVVITTNLKRVLVLGLPLREKVRGWMYNHANDGTRSSVSGWEGFTKNLTKMFKKPARVPNYKFYMGHSDHHTKCRAEFQKHFQVELDRLKQRFPDLEFELDMEMIDAAVLTEEDGVEAGLATGDANAGNRSIDGTTNAVAASGDANAGGGDASTAVASGASTAVAAGDASDAIASDAANAVAGGSDDSSTIAAADTANAVLAGGNVTANTALDGPGVGGTASSMEMDVDVGDEGMGEDETKEVLLKKLVNRTIAIRCSVACTLFNAEPESVQEKIAEENKAEYHRRLEEWGLEDPTAGIDNSPAQKSIRRNSWKSSGQKLMDQISLLTGFKIVCYVGAPPDNEGGEEFPIHAIYSGSGPGDKRWPEFDKEGAKKSMKYFFRFLQACKEDEEKREQEKASDASSSVPGNVASTSTSSSTITATTAASIPSPTIAADTATLTGAAKATATATTTTTNLAPLTPRSTPSPIPARSTSTPASARSTPTPTPAPARSTPAPAPAQSTPTPNPFQCTPTSSTSTLTTPQSTPTALRLAPGVPRSSPSTGRRSVSELAMPILTPTTPRPRRCASESASARSMPLPTVQQHRTPSLLGKRRAAEPAAPSPLRLSMDPMPTSFLGARDALDERCDSQASPSISSVIEKQPETNEEQLKRKLLAITSALDRGESFSSSMAVELQSIQVAIPTLEGGPDRDPFHPKVPSKRPRVALPPSQRKMSARMLARLVEEGDSSDIEDFSDEQIPEDEVEDGDGFDGNTSFAPSEANRGFLFDDDMDDDGDDPFLSTHATQSLNDDVNDSDNDDPMNGTSHHCRVIQEAYNNLPNDASWFKTAIDVLCDGESLLKQAVYNDCINALIKLEASYRYKSPRKGLSKKGRPVAVDWWFTQGRACRDLPETMGTMTEFIANYRIWWSNINPEWRPRRADNTMERDEDIGDWEELYYPGERGLLVPLMCLRWWYKRDGVEGGSSEWNDAASDMLWALQCVLKWHQSLPESEDEDDEDEPPKKKSKVAQPSSSLSKPRSTRSATQSSTSSKPRSTQSATQPSTSSKPRSTRSNTQPSEKPKSSTRLSARSLSQPKPASQSSKPKSRSRK</sequence>
<evidence type="ECO:0000313" key="3">
    <source>
        <dbReference type="Proteomes" id="UP001383192"/>
    </source>
</evidence>
<feature type="compositionally biased region" description="Acidic residues" evidence="1">
    <location>
        <begin position="870"/>
        <end position="880"/>
    </location>
</feature>
<name>A0AAW0D8P1_9AGAR</name>
<evidence type="ECO:0000313" key="2">
    <source>
        <dbReference type="EMBL" id="KAK7047534.1"/>
    </source>
</evidence>
<feature type="compositionally biased region" description="Low complexity" evidence="1">
    <location>
        <begin position="515"/>
        <end position="526"/>
    </location>
</feature>
<reference evidence="2 3" key="1">
    <citation type="submission" date="2024-01" db="EMBL/GenBank/DDBJ databases">
        <title>A draft genome for a cacao thread blight-causing isolate of Paramarasmius palmivorus.</title>
        <authorList>
            <person name="Baruah I.K."/>
            <person name="Bukari Y."/>
            <person name="Amoako-Attah I."/>
            <person name="Meinhardt L.W."/>
            <person name="Bailey B.A."/>
            <person name="Cohen S.P."/>
        </authorList>
    </citation>
    <scope>NUCLEOTIDE SEQUENCE [LARGE SCALE GENOMIC DNA]</scope>
    <source>
        <strain evidence="2 3">GH-12</strain>
    </source>
</reference>
<feature type="region of interest" description="Disordered" evidence="1">
    <location>
        <begin position="788"/>
        <end position="815"/>
    </location>
</feature>
<comment type="caution">
    <text evidence="2">The sequence shown here is derived from an EMBL/GenBank/DDBJ whole genome shotgun (WGS) entry which is preliminary data.</text>
</comment>
<feature type="compositionally biased region" description="Low complexity" evidence="1">
    <location>
        <begin position="616"/>
        <end position="632"/>
    </location>
</feature>
<keyword evidence="3" id="KW-1185">Reference proteome</keyword>
<feature type="compositionally biased region" description="Polar residues" evidence="1">
    <location>
        <begin position="1155"/>
        <end position="1171"/>
    </location>
</feature>
<dbReference type="EMBL" id="JAYKXP010000019">
    <property type="protein sequence ID" value="KAK7047534.1"/>
    <property type="molecule type" value="Genomic_DNA"/>
</dbReference>
<feature type="region of interest" description="Disordered" evidence="1">
    <location>
        <begin position="495"/>
        <end position="526"/>
    </location>
</feature>
<feature type="compositionally biased region" description="Basic residues" evidence="1">
    <location>
        <begin position="89"/>
        <end position="100"/>
    </location>
</feature>
<accession>A0AAW0D8P1</accession>
<gene>
    <name evidence="2" type="ORF">VNI00_006300</name>
</gene>
<feature type="compositionally biased region" description="Low complexity" evidence="1">
    <location>
        <begin position="1172"/>
        <end position="1184"/>
    </location>
</feature>
<feature type="region of interest" description="Disordered" evidence="1">
    <location>
        <begin position="1"/>
        <end position="21"/>
    </location>
</feature>
<dbReference type="AlphaFoldDB" id="A0AAW0D8P1"/>
<evidence type="ECO:0000256" key="1">
    <source>
        <dbReference type="SAM" id="MobiDB-lite"/>
    </source>
</evidence>
<organism evidence="2 3">
    <name type="scientific">Paramarasmius palmivorus</name>
    <dbReference type="NCBI Taxonomy" id="297713"/>
    <lineage>
        <taxon>Eukaryota</taxon>
        <taxon>Fungi</taxon>
        <taxon>Dikarya</taxon>
        <taxon>Basidiomycota</taxon>
        <taxon>Agaricomycotina</taxon>
        <taxon>Agaricomycetes</taxon>
        <taxon>Agaricomycetidae</taxon>
        <taxon>Agaricales</taxon>
        <taxon>Marasmiineae</taxon>
        <taxon>Marasmiaceae</taxon>
        <taxon>Paramarasmius</taxon>
    </lineage>
</organism>